<dbReference type="GO" id="GO:0005930">
    <property type="term" value="C:axoneme"/>
    <property type="evidence" value="ECO:0007669"/>
    <property type="project" value="UniProtKB-SubCell"/>
</dbReference>
<dbReference type="GO" id="GO:0016020">
    <property type="term" value="C:membrane"/>
    <property type="evidence" value="ECO:0007669"/>
    <property type="project" value="UniProtKB-SubCell"/>
</dbReference>
<dbReference type="Gene3D" id="3.80.10.10">
    <property type="entry name" value="Ribonuclease Inhibitor"/>
    <property type="match status" value="2"/>
</dbReference>
<gene>
    <name evidence="12" type="ORF">C2E20_8320</name>
</gene>
<feature type="compositionally biased region" description="Acidic residues" evidence="11">
    <location>
        <begin position="953"/>
        <end position="965"/>
    </location>
</feature>
<dbReference type="AlphaFoldDB" id="A0A2P6V1T7"/>
<dbReference type="SUPFAM" id="SSF51735">
    <property type="entry name" value="NAD(P)-binding Rossmann-fold domains"/>
    <property type="match status" value="1"/>
</dbReference>
<dbReference type="Pfam" id="PF00560">
    <property type="entry name" value="LRR_1"/>
    <property type="match status" value="3"/>
</dbReference>
<feature type="compositionally biased region" description="Low complexity" evidence="11">
    <location>
        <begin position="1177"/>
        <end position="1186"/>
    </location>
</feature>
<feature type="region of interest" description="Disordered" evidence="11">
    <location>
        <begin position="1134"/>
        <end position="1192"/>
    </location>
</feature>
<dbReference type="SUPFAM" id="SSF52058">
    <property type="entry name" value="L domain-like"/>
    <property type="match status" value="1"/>
</dbReference>
<evidence type="ECO:0000256" key="6">
    <source>
        <dbReference type="ARBA" id="ARBA00022737"/>
    </source>
</evidence>
<feature type="region of interest" description="Disordered" evidence="11">
    <location>
        <begin position="456"/>
        <end position="489"/>
    </location>
</feature>
<dbReference type="PRINTS" id="PR00081">
    <property type="entry name" value="GDHRDH"/>
</dbReference>
<evidence type="ECO:0000256" key="10">
    <source>
        <dbReference type="ARBA" id="ARBA00023180"/>
    </source>
</evidence>
<dbReference type="EMBL" id="LHPF02000043">
    <property type="protein sequence ID" value="PSC68053.1"/>
    <property type="molecule type" value="Genomic_DNA"/>
</dbReference>
<evidence type="ECO:0000256" key="4">
    <source>
        <dbReference type="ARBA" id="ARBA00022692"/>
    </source>
</evidence>
<proteinExistence type="predicted"/>
<keyword evidence="5" id="KW-0732">Signal</keyword>
<dbReference type="PANTHER" id="PTHR27000">
    <property type="entry name" value="LEUCINE-RICH REPEAT RECEPTOR-LIKE PROTEIN KINASE FAMILY PROTEIN-RELATED"/>
    <property type="match status" value="1"/>
</dbReference>
<dbReference type="Gene3D" id="3.40.50.720">
    <property type="entry name" value="NAD(P)-binding Rossmann-like Domain"/>
    <property type="match status" value="1"/>
</dbReference>
<dbReference type="Proteomes" id="UP000239649">
    <property type="component" value="Unassembled WGS sequence"/>
</dbReference>
<dbReference type="STRING" id="554055.A0A2P6V1T7"/>
<evidence type="ECO:0000256" key="2">
    <source>
        <dbReference type="ARBA" id="ARBA00004430"/>
    </source>
</evidence>
<dbReference type="InterPro" id="IPR036291">
    <property type="entry name" value="NAD(P)-bd_dom_sf"/>
</dbReference>
<feature type="compositionally biased region" description="Gly residues" evidence="11">
    <location>
        <begin position="154"/>
        <end position="188"/>
    </location>
</feature>
<feature type="compositionally biased region" description="Acidic residues" evidence="11">
    <location>
        <begin position="978"/>
        <end position="994"/>
    </location>
</feature>
<accession>A0A2P6V1T7</accession>
<keyword evidence="10" id="KW-0325">Glycoprotein</keyword>
<keyword evidence="8" id="KW-0472">Membrane</keyword>
<comment type="subcellular location">
    <subcellularLocation>
        <location evidence="2">Cytoplasm</location>
        <location evidence="2">Cytoskeleton</location>
        <location evidence="2">Cilium axoneme</location>
    </subcellularLocation>
    <subcellularLocation>
        <location evidence="1">Membrane</location>
        <topology evidence="1">Single-pass membrane protein</topology>
    </subcellularLocation>
</comment>
<evidence type="ECO:0000313" key="12">
    <source>
        <dbReference type="EMBL" id="PSC68053.1"/>
    </source>
</evidence>
<dbReference type="Pfam" id="PF00106">
    <property type="entry name" value="adh_short"/>
    <property type="match status" value="2"/>
</dbReference>
<evidence type="ECO:0000313" key="13">
    <source>
        <dbReference type="Proteomes" id="UP000239649"/>
    </source>
</evidence>
<feature type="region of interest" description="Disordered" evidence="11">
    <location>
        <begin position="151"/>
        <end position="188"/>
    </location>
</feature>
<reference evidence="12 13" key="1">
    <citation type="journal article" date="2018" name="Plant J.">
        <title>Genome sequences of Chlorella sorokiniana UTEX 1602 and Micractinium conductrix SAG 241.80: implications to maltose excretion by a green alga.</title>
        <authorList>
            <person name="Arriola M.B."/>
            <person name="Velmurugan N."/>
            <person name="Zhang Y."/>
            <person name="Plunkett M.H."/>
            <person name="Hondzo H."/>
            <person name="Barney B.M."/>
        </authorList>
    </citation>
    <scope>NUCLEOTIDE SEQUENCE [LARGE SCALE GENOMIC DNA]</scope>
    <source>
        <strain evidence="12 13">SAG 241.80</strain>
    </source>
</reference>
<feature type="compositionally biased region" description="Basic and acidic residues" evidence="11">
    <location>
        <begin position="923"/>
        <end position="942"/>
    </location>
</feature>
<evidence type="ECO:0000256" key="5">
    <source>
        <dbReference type="ARBA" id="ARBA00022729"/>
    </source>
</evidence>
<keyword evidence="3" id="KW-0433">Leucine-rich repeat</keyword>
<evidence type="ECO:0000256" key="7">
    <source>
        <dbReference type="ARBA" id="ARBA00022989"/>
    </source>
</evidence>
<dbReference type="OrthoDB" id="514978at2759"/>
<feature type="region of interest" description="Disordered" evidence="11">
    <location>
        <begin position="919"/>
        <end position="1034"/>
    </location>
</feature>
<sequence length="1192" mass="120711">MEAPQKLSGLAVVTGANRGLGLELCRQLLERGWRVAALCRHSSIALDALTESAGASGDGSHVGNISQLTIIEAVDVAEDSCGALISRALMDAPVSLLICNAGVLSTDSLAALDTATIRQQFEVNALGPLRVAHDLLPNLRAAAAAARSRSAADGSGGAADGSGGAADGGGAAGGGGSSEAAGGGEAAGGCAGGTPAAVHVGARVAVITSKMGSIVMTGEGGKNGSVGYRMSKAAANMGTQLLALELAADGIPVLAIHPGAVATDMHRGYWQAVQAGAAGGMAPSAQGPVSVQAAAAGVLARLDEAGPAGTARFVQAADGSPLPCGNVVAGKNASYSFVVNAAAAPAAAFDLVFSLQTSAGDADLLALTPGGSQLASRHGSGADVLFIPRSQVELGEYIITVVGSVELSSYKLTIEKHERRRALAAQDRTALGEILHSPCCSRPGACATLRAALAPPPGGASGGQSERAAEAGAEAEQGAAASTAREGDGAGMERDLCNVGRNLCDIDGRLVHLALVNEYMACPFPQALGRLTHLTLLDLTMNDLAGFLERDVVPVVRSLPALQHLVLAHNRLSGCLSCELVAGPLAELEVAANQLEGPIPPCLLQAPALQELYLAANRLTGTLPQPPPDSQLLIISAHSNALTGTLPRVAQLAQLQALVLHGNQFSGPLPELPASLQHINLDSNSLSGTIPEQWGGVELEVVKLRSNQLSGSLPGGLAAQPSLELLLLGDNRLGGALPPRWEAPAMQRLDLHGNGFSGPLPAALGALPVLTVLQAGQNQLSSGLEAFAQAAAASGSPLEVLSLEDNQLGGPLPEALASLGLLRQVGAFTPVDGMALPAMLDLGNNKLSGPFPAWMPEALIGSSLMVNLAGNRLVCPAEVSVSAQLPDSALSGMECVADDGSTRSVAEFVRVVQPLAEEQQQAAEERQRAAEEEQRAADEEQQRAAAEQQRAAEEEEQRAAEEEEEHEHPAADQGQPQEDPDNDEEEQAGAEEEQEKPHSGGDTEAAEEQQQQQQHAADGDSSQQGTGAAEEAAAAADAAAAAGAGSDASGGAGGDAGDSSAPGGHHWAGLLVAVACVVVVAGVAGPWLARRLQGSPPGGRFLHVPTHDCDSDLPLASPGLWHKEQQLALLDGTSALRPKPSRLGGSGGGWRAGSASPPAGQGLGGPFSIGTRVHADQGQQQQQQQGEAPDLV</sequence>
<feature type="compositionally biased region" description="Low complexity" evidence="11">
    <location>
        <begin position="1002"/>
        <end position="1034"/>
    </location>
</feature>
<protein>
    <submittedName>
        <fullName evidence="12">L domain</fullName>
    </submittedName>
</protein>
<evidence type="ECO:0000256" key="9">
    <source>
        <dbReference type="ARBA" id="ARBA00023170"/>
    </source>
</evidence>
<dbReference type="InterPro" id="IPR001611">
    <property type="entry name" value="Leu-rich_rpt"/>
</dbReference>
<feature type="compositionally biased region" description="Low complexity" evidence="11">
    <location>
        <begin position="463"/>
        <end position="484"/>
    </location>
</feature>
<evidence type="ECO:0000256" key="1">
    <source>
        <dbReference type="ARBA" id="ARBA00004167"/>
    </source>
</evidence>
<name>A0A2P6V1T7_9CHLO</name>
<dbReference type="InterPro" id="IPR032675">
    <property type="entry name" value="LRR_dom_sf"/>
</dbReference>
<keyword evidence="6" id="KW-0677">Repeat</keyword>
<evidence type="ECO:0000256" key="11">
    <source>
        <dbReference type="SAM" id="MobiDB-lite"/>
    </source>
</evidence>
<dbReference type="InterPro" id="IPR002347">
    <property type="entry name" value="SDR_fam"/>
</dbReference>
<keyword evidence="9" id="KW-0675">Receptor</keyword>
<organism evidence="12 13">
    <name type="scientific">Micractinium conductrix</name>
    <dbReference type="NCBI Taxonomy" id="554055"/>
    <lineage>
        <taxon>Eukaryota</taxon>
        <taxon>Viridiplantae</taxon>
        <taxon>Chlorophyta</taxon>
        <taxon>core chlorophytes</taxon>
        <taxon>Trebouxiophyceae</taxon>
        <taxon>Chlorellales</taxon>
        <taxon>Chlorellaceae</taxon>
        <taxon>Chlorella clade</taxon>
        <taxon>Micractinium</taxon>
    </lineage>
</organism>
<keyword evidence="7" id="KW-1133">Transmembrane helix</keyword>
<keyword evidence="13" id="KW-1185">Reference proteome</keyword>
<comment type="caution">
    <text evidence="12">The sequence shown here is derived from an EMBL/GenBank/DDBJ whole genome shotgun (WGS) entry which is preliminary data.</text>
</comment>
<dbReference type="PANTHER" id="PTHR27000:SF642">
    <property type="entry name" value="INACTIVE LEUCINE-RICH REPEAT RECEPTOR KINASE XIAO-RELATED"/>
    <property type="match status" value="1"/>
</dbReference>
<evidence type="ECO:0000256" key="8">
    <source>
        <dbReference type="ARBA" id="ARBA00023136"/>
    </source>
</evidence>
<evidence type="ECO:0000256" key="3">
    <source>
        <dbReference type="ARBA" id="ARBA00022614"/>
    </source>
</evidence>
<keyword evidence="4" id="KW-0812">Transmembrane</keyword>